<feature type="domain" description="Sushi" evidence="6">
    <location>
        <begin position="208"/>
        <end position="263"/>
    </location>
</feature>
<feature type="domain" description="Sushi" evidence="6">
    <location>
        <begin position="264"/>
        <end position="329"/>
    </location>
</feature>
<dbReference type="SMART" id="SM00032">
    <property type="entry name" value="CCP"/>
    <property type="match status" value="9"/>
</dbReference>
<reference evidence="7" key="1">
    <citation type="submission" date="2025-08" db="UniProtKB">
        <authorList>
            <consortium name="Ensembl"/>
        </authorList>
    </citation>
    <scope>IDENTIFICATION</scope>
</reference>
<evidence type="ECO:0000313" key="8">
    <source>
        <dbReference type="Proteomes" id="UP000472270"/>
    </source>
</evidence>
<feature type="domain" description="Sushi" evidence="6">
    <location>
        <begin position="147"/>
        <end position="207"/>
    </location>
</feature>
<feature type="domain" description="Sushi" evidence="6">
    <location>
        <begin position="517"/>
        <end position="575"/>
    </location>
</feature>
<dbReference type="InterPro" id="IPR035976">
    <property type="entry name" value="Sushi/SCR/CCP_sf"/>
</dbReference>
<feature type="disulfide bond" evidence="5">
    <location>
        <begin position="117"/>
        <end position="144"/>
    </location>
</feature>
<evidence type="ECO:0000313" key="7">
    <source>
        <dbReference type="Ensembl" id="ENSSRHP00000078310.1"/>
    </source>
</evidence>
<gene>
    <name evidence="7" type="primary">LOC107741545</name>
</gene>
<sequence>KHITIKLYCAFTSAFNIQTVTSLCLFFSECHREDINYENTELAAKASYADGEAVKVNCMTGYTGLYRLKCEKGEWKKSIERSCAKKKCSNPGDIPNGDFKLAEGTEFVFGATLVYTCKKGYEMASRINQRTCRAQGWDNTVPVCEAVKCPAIHTDRDVTASGNTEEGSYGNVIHFECVSSGKKIDGSSDIHCEETGEWSDVVPTCKDITCTAPVISNGYVVEQMPEYQKDAILKYRCNPGFKPREGNPRCAKFGWTLNPECDEVTCELQSTTYGVEKINPEGKTIFRAGQSVEITCSKDYWFSFTKETSKTFKCQYNGEWDDRRTVCQEIRCEAPRDWYLSRPYNYFRGDMKLGAKISYSCRSGYRGTAKEATCTRDGWTPKPLCAEIMCEAPNIPNAEIVVGQKSNYIINSRIEYKCSPGFEPEQPEGITCDYRGQWTNIKKCTEKKCEAPNIPNAEIVGGQRPNYRINSTIEYKCSTGFKPVQPVRITCDSQRQWTDIRQCTGMVNMMDVCFTEKMCAPPCIPNAEIVGKQRSTYRINSRIEYKCSTGFEPEQPVQITCDSQRQWTDIQTCTGVLQWFNILPLNSIECCDINELID</sequence>
<feature type="domain" description="Sushi" evidence="6">
    <location>
        <begin position="28"/>
        <end position="85"/>
    </location>
</feature>
<evidence type="ECO:0000256" key="5">
    <source>
        <dbReference type="PROSITE-ProRule" id="PRU00302"/>
    </source>
</evidence>
<dbReference type="Pfam" id="PF00084">
    <property type="entry name" value="Sushi"/>
    <property type="match status" value="7"/>
</dbReference>
<evidence type="ECO:0000256" key="3">
    <source>
        <dbReference type="ARBA" id="ARBA00022729"/>
    </source>
</evidence>
<evidence type="ECO:0000256" key="2">
    <source>
        <dbReference type="ARBA" id="ARBA00022659"/>
    </source>
</evidence>
<proteinExistence type="predicted"/>
<dbReference type="CDD" id="cd00033">
    <property type="entry name" value="CCP"/>
    <property type="match status" value="5"/>
</dbReference>
<dbReference type="Proteomes" id="UP000472270">
    <property type="component" value="Unassembled WGS sequence"/>
</dbReference>
<evidence type="ECO:0000259" key="6">
    <source>
        <dbReference type="PROSITE" id="PS50923"/>
    </source>
</evidence>
<feature type="domain" description="Sushi" evidence="6">
    <location>
        <begin position="447"/>
        <end position="505"/>
    </location>
</feature>
<name>A0A673LLQ9_9TELE</name>
<dbReference type="InterPro" id="IPR051503">
    <property type="entry name" value="ComplSys_Reg/VirEntry_Med"/>
</dbReference>
<organism evidence="7 8">
    <name type="scientific">Sinocyclocheilus rhinocerous</name>
    <dbReference type="NCBI Taxonomy" id="307959"/>
    <lineage>
        <taxon>Eukaryota</taxon>
        <taxon>Metazoa</taxon>
        <taxon>Chordata</taxon>
        <taxon>Craniata</taxon>
        <taxon>Vertebrata</taxon>
        <taxon>Euteleostomi</taxon>
        <taxon>Actinopterygii</taxon>
        <taxon>Neopterygii</taxon>
        <taxon>Teleostei</taxon>
        <taxon>Ostariophysi</taxon>
        <taxon>Cypriniformes</taxon>
        <taxon>Cyprinidae</taxon>
        <taxon>Cyprininae</taxon>
        <taxon>Sinocyclocheilus</taxon>
    </lineage>
</organism>
<feature type="domain" description="Sushi" evidence="6">
    <location>
        <begin position="330"/>
        <end position="387"/>
    </location>
</feature>
<keyword evidence="8" id="KW-1185">Reference proteome</keyword>
<keyword evidence="4 5" id="KW-1015">Disulfide bond</keyword>
<dbReference type="PANTHER" id="PTHR45785:SF2">
    <property type="entry name" value="COMPLEMENT FACTOR H-RELATED"/>
    <property type="match status" value="1"/>
</dbReference>
<dbReference type="Ensembl" id="ENSSRHT00000080438.1">
    <property type="protein sequence ID" value="ENSSRHP00000078310.1"/>
    <property type="gene ID" value="ENSSRHG00000038848.1"/>
</dbReference>
<comment type="caution">
    <text evidence="5">Lacks conserved residue(s) required for the propagation of feature annotation.</text>
</comment>
<dbReference type="AlphaFoldDB" id="A0A673LLQ9"/>
<dbReference type="PROSITE" id="PS50923">
    <property type="entry name" value="SUSHI"/>
    <property type="match status" value="9"/>
</dbReference>
<evidence type="ECO:0000256" key="4">
    <source>
        <dbReference type="ARBA" id="ARBA00023157"/>
    </source>
</evidence>
<feature type="disulfide bond" evidence="5">
    <location>
        <begin position="149"/>
        <end position="192"/>
    </location>
</feature>
<evidence type="ECO:0000256" key="1">
    <source>
        <dbReference type="ARBA" id="ARBA00004328"/>
    </source>
</evidence>
<feature type="domain" description="Sushi" evidence="6">
    <location>
        <begin position="86"/>
        <end position="146"/>
    </location>
</feature>
<dbReference type="InterPro" id="IPR000436">
    <property type="entry name" value="Sushi_SCR_CCP_dom"/>
</dbReference>
<dbReference type="SUPFAM" id="SSF57535">
    <property type="entry name" value="Complement control module/SCR domain"/>
    <property type="match status" value="8"/>
</dbReference>
<dbReference type="PANTHER" id="PTHR45785">
    <property type="entry name" value="COMPLEMENT FACTOR H-RELATED"/>
    <property type="match status" value="1"/>
</dbReference>
<comment type="subcellular location">
    <subcellularLocation>
        <location evidence="1">Virion</location>
    </subcellularLocation>
</comment>
<keyword evidence="2 5" id="KW-0768">Sushi</keyword>
<keyword evidence="3" id="KW-0732">Signal</keyword>
<dbReference type="Gene3D" id="2.10.70.10">
    <property type="entry name" value="Complement Module, domain 1"/>
    <property type="match status" value="8"/>
</dbReference>
<feature type="domain" description="Sushi" evidence="6">
    <location>
        <begin position="388"/>
        <end position="446"/>
    </location>
</feature>
<protein>
    <submittedName>
        <fullName evidence="7">Complement factor H-like</fullName>
    </submittedName>
</protein>
<reference evidence="7" key="2">
    <citation type="submission" date="2025-09" db="UniProtKB">
        <authorList>
            <consortium name="Ensembl"/>
        </authorList>
    </citation>
    <scope>IDENTIFICATION</scope>
</reference>
<accession>A0A673LLQ9</accession>